<dbReference type="EMBL" id="LR798403">
    <property type="protein sequence ID" value="CAB5229502.1"/>
    <property type="molecule type" value="Genomic_DNA"/>
</dbReference>
<evidence type="ECO:0000313" key="2">
    <source>
        <dbReference type="EMBL" id="CAB4213908.1"/>
    </source>
</evidence>
<organism evidence="3">
    <name type="scientific">uncultured Caudovirales phage</name>
    <dbReference type="NCBI Taxonomy" id="2100421"/>
    <lineage>
        <taxon>Viruses</taxon>
        <taxon>Duplodnaviria</taxon>
        <taxon>Heunggongvirae</taxon>
        <taxon>Uroviricota</taxon>
        <taxon>Caudoviricetes</taxon>
        <taxon>Peduoviridae</taxon>
        <taxon>Maltschvirus</taxon>
        <taxon>Maltschvirus maltsch</taxon>
    </lineage>
</organism>
<sequence>MDADVDKRLAVHEAICAERYSSIANSLKDGDRRMTKIEYLLYAAILAVLLGPGVAAEFIKKIFGL</sequence>
<reference evidence="3" key="1">
    <citation type="submission" date="2020-05" db="EMBL/GenBank/DDBJ databases">
        <authorList>
            <person name="Chiriac C."/>
            <person name="Salcher M."/>
            <person name="Ghai R."/>
            <person name="Kavagutti S V."/>
        </authorList>
    </citation>
    <scope>NUCLEOTIDE SEQUENCE</scope>
</reference>
<evidence type="ECO:0000256" key="1">
    <source>
        <dbReference type="SAM" id="Phobius"/>
    </source>
</evidence>
<keyword evidence="1" id="KW-0812">Transmembrane</keyword>
<keyword evidence="1" id="KW-1133">Transmembrane helix</keyword>
<accession>A0A6J7XHX5</accession>
<keyword evidence="1" id="KW-0472">Membrane</keyword>
<gene>
    <name evidence="2" type="ORF">UFOVP1466_10</name>
    <name evidence="3" type="ORF">UFOVP1554_38</name>
</gene>
<protein>
    <submittedName>
        <fullName evidence="3">Uncharacterized protein</fullName>
    </submittedName>
</protein>
<name>A0A6J7XHX5_9CAUD</name>
<proteinExistence type="predicted"/>
<dbReference type="EMBL" id="LR797415">
    <property type="protein sequence ID" value="CAB4213908.1"/>
    <property type="molecule type" value="Genomic_DNA"/>
</dbReference>
<evidence type="ECO:0000313" key="3">
    <source>
        <dbReference type="EMBL" id="CAB5229502.1"/>
    </source>
</evidence>
<feature type="transmembrane region" description="Helical" evidence="1">
    <location>
        <begin position="39"/>
        <end position="59"/>
    </location>
</feature>